<dbReference type="GO" id="GO:0005886">
    <property type="term" value="C:plasma membrane"/>
    <property type="evidence" value="ECO:0007669"/>
    <property type="project" value="TreeGrafter"/>
</dbReference>
<dbReference type="PANTHER" id="PTHR40463">
    <property type="entry name" value="PH-RESPONSE REGULATOR PROTEIN PALC"/>
    <property type="match status" value="1"/>
</dbReference>
<proteinExistence type="inferred from homology"/>
<evidence type="ECO:0000256" key="2">
    <source>
        <dbReference type="ARBA" id="ARBA00022193"/>
    </source>
</evidence>
<dbReference type="GO" id="GO:0071467">
    <property type="term" value="P:cellular response to pH"/>
    <property type="evidence" value="ECO:0007669"/>
    <property type="project" value="InterPro"/>
</dbReference>
<evidence type="ECO:0000256" key="3">
    <source>
        <dbReference type="SAM" id="MobiDB-lite"/>
    </source>
</evidence>
<gene>
    <name evidence="5" type="ORF">EDB92DRAFT_1944634</name>
</gene>
<feature type="domain" description="BRO1" evidence="4">
    <location>
        <begin position="4"/>
        <end position="415"/>
    </location>
</feature>
<dbReference type="InterPro" id="IPR004328">
    <property type="entry name" value="BRO1_dom"/>
</dbReference>
<feature type="compositionally biased region" description="Basic and acidic residues" evidence="3">
    <location>
        <begin position="346"/>
        <end position="358"/>
    </location>
</feature>
<evidence type="ECO:0000256" key="1">
    <source>
        <dbReference type="ARBA" id="ARBA00010997"/>
    </source>
</evidence>
<feature type="compositionally biased region" description="Polar residues" evidence="3">
    <location>
        <begin position="439"/>
        <end position="450"/>
    </location>
</feature>
<evidence type="ECO:0000259" key="4">
    <source>
        <dbReference type="PROSITE" id="PS51180"/>
    </source>
</evidence>
<dbReference type="PANTHER" id="PTHR40463:SF1">
    <property type="entry name" value="PH-RESPONSE REGULATOR PROTEIN PALC"/>
    <property type="match status" value="1"/>
</dbReference>
<dbReference type="EMBL" id="JAKELL010000018">
    <property type="protein sequence ID" value="KAH8993502.1"/>
    <property type="molecule type" value="Genomic_DNA"/>
</dbReference>
<evidence type="ECO:0000313" key="6">
    <source>
        <dbReference type="Proteomes" id="UP001201163"/>
    </source>
</evidence>
<accession>A0AAD4LIP7</accession>
<name>A0AAD4LIP7_9AGAM</name>
<feature type="region of interest" description="Disordered" evidence="3">
    <location>
        <begin position="432"/>
        <end position="464"/>
    </location>
</feature>
<dbReference type="Pfam" id="PF03097">
    <property type="entry name" value="BRO1"/>
    <property type="match status" value="1"/>
</dbReference>
<feature type="region of interest" description="Disordered" evidence="3">
    <location>
        <begin position="334"/>
        <end position="358"/>
    </location>
</feature>
<dbReference type="InterPro" id="IPR038499">
    <property type="entry name" value="BRO1_sf"/>
</dbReference>
<sequence>MGSNIYAFELPTTGSLSFSDHISNGLDIYTTQISGATQARANLRAVLKESRHTDGDKDYLRLVKTLEEYLPYLYAIVNCLESRDVMSTQEPVFSWRTTLSAQLFNNSPRLSLPSLSAELVFTLVTYGFALSNLARLNVAALGSYERERGISDVERKAKDEKLGFAVAQFCKASGIFEHVSTVALSDAEQTPSWKSIRVRPPELSKEVTSALSKLALAAAQALAIRKLLTKSSYDNTVASGPPFPASHPSPALLAKLHLEASALYASAESLLRIPASRKHDMEVTEPLLLFARDGAALHGALARKWLGADAGVHDALGVSVGFLAVAKRDLEALRDGNARPGGSGGTKEEMRDGRRERRERIAAEAEDAARLLRQFKQINDSVSFLPVPSPAELQAAVPAGRLAVAIKAFAAPLPAFGPGSVEYTRKHADTLDVEDRESSFTSDEQQSMRNPASKPTYAGAGSYF</sequence>
<reference evidence="5" key="1">
    <citation type="submission" date="2022-01" db="EMBL/GenBank/DDBJ databases">
        <title>Comparative genomics reveals a dynamic genome evolution in the ectomycorrhizal milk-cap (Lactarius) mushrooms.</title>
        <authorList>
            <consortium name="DOE Joint Genome Institute"/>
            <person name="Lebreton A."/>
            <person name="Tang N."/>
            <person name="Kuo A."/>
            <person name="LaButti K."/>
            <person name="Drula E."/>
            <person name="Barry K."/>
            <person name="Clum A."/>
            <person name="Lipzen A."/>
            <person name="Mousain D."/>
            <person name="Ng V."/>
            <person name="Wang R."/>
            <person name="Wang X."/>
            <person name="Dai Y."/>
            <person name="Henrissat B."/>
            <person name="Grigoriev I.V."/>
            <person name="Guerin-Laguette A."/>
            <person name="Yu F."/>
            <person name="Martin F.M."/>
        </authorList>
    </citation>
    <scope>NUCLEOTIDE SEQUENCE</scope>
    <source>
        <strain evidence="5">QP</strain>
    </source>
</reference>
<dbReference type="PROSITE" id="PS51180">
    <property type="entry name" value="BRO1"/>
    <property type="match status" value="1"/>
</dbReference>
<organism evidence="5 6">
    <name type="scientific">Lactarius akahatsu</name>
    <dbReference type="NCBI Taxonomy" id="416441"/>
    <lineage>
        <taxon>Eukaryota</taxon>
        <taxon>Fungi</taxon>
        <taxon>Dikarya</taxon>
        <taxon>Basidiomycota</taxon>
        <taxon>Agaricomycotina</taxon>
        <taxon>Agaricomycetes</taxon>
        <taxon>Russulales</taxon>
        <taxon>Russulaceae</taxon>
        <taxon>Lactarius</taxon>
    </lineage>
</organism>
<evidence type="ECO:0000313" key="5">
    <source>
        <dbReference type="EMBL" id="KAH8993502.1"/>
    </source>
</evidence>
<dbReference type="InterPro" id="IPR037505">
    <property type="entry name" value="pH-resp_palC"/>
</dbReference>
<dbReference type="SMART" id="SM01041">
    <property type="entry name" value="BRO1"/>
    <property type="match status" value="1"/>
</dbReference>
<comment type="caution">
    <text evidence="5">The sequence shown here is derived from an EMBL/GenBank/DDBJ whole genome shotgun (WGS) entry which is preliminary data.</text>
</comment>
<dbReference type="Gene3D" id="1.25.40.280">
    <property type="entry name" value="alix/aip1 like domains"/>
    <property type="match status" value="1"/>
</dbReference>
<dbReference type="Proteomes" id="UP001201163">
    <property type="component" value="Unassembled WGS sequence"/>
</dbReference>
<comment type="similarity">
    <text evidence="1">Belongs to the palC family.</text>
</comment>
<dbReference type="AlphaFoldDB" id="A0AAD4LIP7"/>
<protein>
    <recommendedName>
        <fullName evidence="2">pH-response regulator protein palC</fullName>
    </recommendedName>
</protein>
<keyword evidence="6" id="KW-1185">Reference proteome</keyword>